<keyword evidence="2" id="KW-1185">Reference proteome</keyword>
<dbReference type="EMBL" id="MU863629">
    <property type="protein sequence ID" value="KAK4103015.1"/>
    <property type="molecule type" value="Genomic_DNA"/>
</dbReference>
<gene>
    <name evidence="1" type="ORF">N658DRAFT_297858</name>
</gene>
<sequence length="458" mass="50532">MFVPQDSLVDFLMHYVETPLATSRFSKSQIKVVEGFARHFIDLIAEKDSSGGVDACIKEMFARIWHLDENKGLAILPNHLVDSLLRAVVDAQDWEFFEQVTSRLGGCPPVDFFMWMAEQLVSGDSQIETGLLAAALTSTTPFDRVLAAHRALPVRTAGKPYQNLLSQLIAHVSEDLDIYGSCSQVGQLLVDLLYTAQGLDTLCIELPALVEKHAAHSAFVLGVLRGFHCPAFSFLPQGLFEQLSQSFVDALDFSKLFQRAPHAWKDRGCVCAGQLSSKPASSSAIDALELAAFIFELLARKADSVVASFAFKVARGSALIPPKEFTPLWLPFLGHLIKVLEKHHVSLSTPRCRHLFATVLESFVARCVGALPRKWAPQVLAVYCVPACRICSLFTRFLRSSVSAASFTSVSRSEADHINRLAQYATAWRCHFKAEGEGFVVTKVEEVDAQADPMWMEG</sequence>
<comment type="caution">
    <text evidence="1">The sequence shown here is derived from an EMBL/GenBank/DDBJ whole genome shotgun (WGS) entry which is preliminary data.</text>
</comment>
<proteinExistence type="predicted"/>
<organism evidence="1 2">
    <name type="scientific">Parathielavia hyrcaniae</name>
    <dbReference type="NCBI Taxonomy" id="113614"/>
    <lineage>
        <taxon>Eukaryota</taxon>
        <taxon>Fungi</taxon>
        <taxon>Dikarya</taxon>
        <taxon>Ascomycota</taxon>
        <taxon>Pezizomycotina</taxon>
        <taxon>Sordariomycetes</taxon>
        <taxon>Sordariomycetidae</taxon>
        <taxon>Sordariales</taxon>
        <taxon>Chaetomiaceae</taxon>
        <taxon>Parathielavia</taxon>
    </lineage>
</organism>
<accession>A0AAN6T2T2</accession>
<name>A0AAN6T2T2_9PEZI</name>
<dbReference type="AlphaFoldDB" id="A0AAN6T2T2"/>
<dbReference type="Proteomes" id="UP001305647">
    <property type="component" value="Unassembled WGS sequence"/>
</dbReference>
<protein>
    <submittedName>
        <fullName evidence="1">Uncharacterized protein</fullName>
    </submittedName>
</protein>
<evidence type="ECO:0000313" key="2">
    <source>
        <dbReference type="Proteomes" id="UP001305647"/>
    </source>
</evidence>
<reference evidence="1" key="2">
    <citation type="submission" date="2023-05" db="EMBL/GenBank/DDBJ databases">
        <authorList>
            <consortium name="Lawrence Berkeley National Laboratory"/>
            <person name="Steindorff A."/>
            <person name="Hensen N."/>
            <person name="Bonometti L."/>
            <person name="Westerberg I."/>
            <person name="Brannstrom I.O."/>
            <person name="Guillou S."/>
            <person name="Cros-Aarteil S."/>
            <person name="Calhoun S."/>
            <person name="Haridas S."/>
            <person name="Kuo A."/>
            <person name="Mondo S."/>
            <person name="Pangilinan J."/>
            <person name="Riley R."/>
            <person name="Labutti K."/>
            <person name="Andreopoulos B."/>
            <person name="Lipzen A."/>
            <person name="Chen C."/>
            <person name="Yanf M."/>
            <person name="Daum C."/>
            <person name="Ng V."/>
            <person name="Clum A."/>
            <person name="Ohm R."/>
            <person name="Martin F."/>
            <person name="Silar P."/>
            <person name="Natvig D."/>
            <person name="Lalanne C."/>
            <person name="Gautier V."/>
            <person name="Ament-Velasquez S.L."/>
            <person name="Kruys A."/>
            <person name="Hutchinson M.I."/>
            <person name="Powell A.J."/>
            <person name="Barry K."/>
            <person name="Miller A.N."/>
            <person name="Grigoriev I.V."/>
            <person name="Debuchy R."/>
            <person name="Gladieux P."/>
            <person name="Thoren M.H."/>
            <person name="Johannesson H."/>
        </authorList>
    </citation>
    <scope>NUCLEOTIDE SEQUENCE</scope>
    <source>
        <strain evidence="1">CBS 757.83</strain>
    </source>
</reference>
<reference evidence="1" key="1">
    <citation type="journal article" date="2023" name="Mol. Phylogenet. Evol.">
        <title>Genome-scale phylogeny and comparative genomics of the fungal order Sordariales.</title>
        <authorList>
            <person name="Hensen N."/>
            <person name="Bonometti L."/>
            <person name="Westerberg I."/>
            <person name="Brannstrom I.O."/>
            <person name="Guillou S."/>
            <person name="Cros-Aarteil S."/>
            <person name="Calhoun S."/>
            <person name="Haridas S."/>
            <person name="Kuo A."/>
            <person name="Mondo S."/>
            <person name="Pangilinan J."/>
            <person name="Riley R."/>
            <person name="LaButti K."/>
            <person name="Andreopoulos B."/>
            <person name="Lipzen A."/>
            <person name="Chen C."/>
            <person name="Yan M."/>
            <person name="Daum C."/>
            <person name="Ng V."/>
            <person name="Clum A."/>
            <person name="Steindorff A."/>
            <person name="Ohm R.A."/>
            <person name="Martin F."/>
            <person name="Silar P."/>
            <person name="Natvig D.O."/>
            <person name="Lalanne C."/>
            <person name="Gautier V."/>
            <person name="Ament-Velasquez S.L."/>
            <person name="Kruys A."/>
            <person name="Hutchinson M.I."/>
            <person name="Powell A.J."/>
            <person name="Barry K."/>
            <person name="Miller A.N."/>
            <person name="Grigoriev I.V."/>
            <person name="Debuchy R."/>
            <person name="Gladieux P."/>
            <person name="Hiltunen Thoren M."/>
            <person name="Johannesson H."/>
        </authorList>
    </citation>
    <scope>NUCLEOTIDE SEQUENCE</scope>
    <source>
        <strain evidence="1">CBS 757.83</strain>
    </source>
</reference>
<evidence type="ECO:0000313" key="1">
    <source>
        <dbReference type="EMBL" id="KAK4103015.1"/>
    </source>
</evidence>